<protein>
    <submittedName>
        <fullName evidence="4">FecR domain-containing protein</fullName>
    </submittedName>
</protein>
<dbReference type="Proteomes" id="UP000509367">
    <property type="component" value="Chromosome"/>
</dbReference>
<reference evidence="4 5" key="1">
    <citation type="submission" date="2020-06" db="EMBL/GenBank/DDBJ databases">
        <title>Oricola thermophila sp. nov. isolated from a tidal sediments.</title>
        <authorList>
            <person name="Kwon K.K."/>
            <person name="Yang S.-H."/>
            <person name="Park M.-J."/>
        </authorList>
    </citation>
    <scope>NUCLEOTIDE SEQUENCE [LARGE SCALE GENOMIC DNA]</scope>
    <source>
        <strain evidence="4 5">MEBiC13590</strain>
    </source>
</reference>
<keyword evidence="5" id="KW-1185">Reference proteome</keyword>
<evidence type="ECO:0000313" key="4">
    <source>
        <dbReference type="EMBL" id="QKV19483.1"/>
    </source>
</evidence>
<feature type="compositionally biased region" description="Gly residues" evidence="1">
    <location>
        <begin position="192"/>
        <end position="209"/>
    </location>
</feature>
<sequence>MRPHRIACALFMLVAAIAAEPTLAAEWVAARVMQPAEYSTDGGNWIDLERGMDVPNAAWIRTGSRGRVQLERDEDTILVMPNTMMVAYKTDRRGRRHAIRQKYGRIRLDLEKRNYDHMTVRTQFMAAVVKGTRFTVWTNPFRSVVSVSRGLVEVRDTRTGSKASVGAGGRAEVEKDAGRGIGLSLGSKRVGTVGGKQGASAGSAGGGKGTSASASVGGGNGVNASASVGGGNGVNAGASVGGGSGVNASASVGGGNGVNAGASVGGDGGVSVGIGVGGGNGVSVNVGIGGGGLGIGIGGK</sequence>
<dbReference type="EMBL" id="CP054836">
    <property type="protein sequence ID" value="QKV19483.1"/>
    <property type="molecule type" value="Genomic_DNA"/>
</dbReference>
<dbReference type="Pfam" id="PF04773">
    <property type="entry name" value="FecR"/>
    <property type="match status" value="1"/>
</dbReference>
<dbReference type="PANTHER" id="PTHR38731:SF3">
    <property type="entry name" value="BLL6125 PROTEIN"/>
    <property type="match status" value="1"/>
</dbReference>
<feature type="domain" description="FecR protein" evidence="3">
    <location>
        <begin position="60"/>
        <end position="153"/>
    </location>
</feature>
<feature type="chain" id="PRO_5026696217" evidence="2">
    <location>
        <begin position="25"/>
        <end position="300"/>
    </location>
</feature>
<evidence type="ECO:0000256" key="1">
    <source>
        <dbReference type="SAM" id="MobiDB-lite"/>
    </source>
</evidence>
<feature type="region of interest" description="Disordered" evidence="1">
    <location>
        <begin position="192"/>
        <end position="215"/>
    </location>
</feature>
<proteinExistence type="predicted"/>
<dbReference type="KEGG" id="orm:HTY61_13975"/>
<gene>
    <name evidence="4" type="ORF">HTY61_13975</name>
</gene>
<feature type="signal peptide" evidence="2">
    <location>
        <begin position="1"/>
        <end position="24"/>
    </location>
</feature>
<dbReference type="PANTHER" id="PTHR38731">
    <property type="entry name" value="LIPL45-RELATED LIPOPROTEIN-RELATED"/>
    <property type="match status" value="1"/>
</dbReference>
<dbReference type="InterPro" id="IPR006860">
    <property type="entry name" value="FecR"/>
</dbReference>
<dbReference type="Gene3D" id="2.60.120.1440">
    <property type="match status" value="1"/>
</dbReference>
<accession>A0A6N1VG06</accession>
<keyword evidence="2" id="KW-0732">Signal</keyword>
<evidence type="ECO:0000256" key="2">
    <source>
        <dbReference type="SAM" id="SignalP"/>
    </source>
</evidence>
<dbReference type="RefSeq" id="WP_175277375.1">
    <property type="nucleotide sequence ID" value="NZ_CP054836.1"/>
</dbReference>
<evidence type="ECO:0000313" key="5">
    <source>
        <dbReference type="Proteomes" id="UP000509367"/>
    </source>
</evidence>
<evidence type="ECO:0000259" key="3">
    <source>
        <dbReference type="Pfam" id="PF04773"/>
    </source>
</evidence>
<organism evidence="4 5">
    <name type="scientific">Oricola thermophila</name>
    <dbReference type="NCBI Taxonomy" id="2742145"/>
    <lineage>
        <taxon>Bacteria</taxon>
        <taxon>Pseudomonadati</taxon>
        <taxon>Pseudomonadota</taxon>
        <taxon>Alphaproteobacteria</taxon>
        <taxon>Hyphomicrobiales</taxon>
        <taxon>Ahrensiaceae</taxon>
        <taxon>Oricola</taxon>
    </lineage>
</organism>
<dbReference type="AlphaFoldDB" id="A0A6N1VG06"/>
<name>A0A6N1VG06_9HYPH</name>